<accession>A0A016S0J5</accession>
<protein>
    <submittedName>
        <fullName evidence="2">Uncharacterized protein</fullName>
    </submittedName>
</protein>
<dbReference type="AlphaFoldDB" id="A0A016S0J5"/>
<comment type="caution">
    <text evidence="2">The sequence shown here is derived from an EMBL/GenBank/DDBJ whole genome shotgun (WGS) entry which is preliminary data.</text>
</comment>
<organism evidence="2 3">
    <name type="scientific">Ancylostoma ceylanicum</name>
    <dbReference type="NCBI Taxonomy" id="53326"/>
    <lineage>
        <taxon>Eukaryota</taxon>
        <taxon>Metazoa</taxon>
        <taxon>Ecdysozoa</taxon>
        <taxon>Nematoda</taxon>
        <taxon>Chromadorea</taxon>
        <taxon>Rhabditida</taxon>
        <taxon>Rhabditina</taxon>
        <taxon>Rhabditomorpha</taxon>
        <taxon>Strongyloidea</taxon>
        <taxon>Ancylostomatidae</taxon>
        <taxon>Ancylostomatinae</taxon>
        <taxon>Ancylostoma</taxon>
    </lineage>
</organism>
<evidence type="ECO:0000256" key="1">
    <source>
        <dbReference type="SAM" id="MobiDB-lite"/>
    </source>
</evidence>
<proteinExistence type="predicted"/>
<name>A0A016S0J5_9BILA</name>
<sequence length="103" mass="11812">MMVLFSILPEKRALEPYLSSRMISQKQDGSSRKTNVNGSQPTSRVDKRYTRAVSREIANAQSQEWPLSRRWQKSEEESLIRAPTQQESMRSHTLPLGDTNSFG</sequence>
<feature type="compositionally biased region" description="Polar residues" evidence="1">
    <location>
        <begin position="22"/>
        <end position="43"/>
    </location>
</feature>
<gene>
    <name evidence="2" type="primary">Acey_s0322.g2445</name>
    <name evidence="2" type="ORF">Y032_0322g2445</name>
</gene>
<evidence type="ECO:0000313" key="2">
    <source>
        <dbReference type="EMBL" id="EYB84155.1"/>
    </source>
</evidence>
<keyword evidence="3" id="KW-1185">Reference proteome</keyword>
<dbReference type="Proteomes" id="UP000024635">
    <property type="component" value="Unassembled WGS sequence"/>
</dbReference>
<evidence type="ECO:0000313" key="3">
    <source>
        <dbReference type="Proteomes" id="UP000024635"/>
    </source>
</evidence>
<dbReference type="EMBL" id="JARK01001658">
    <property type="protein sequence ID" value="EYB84155.1"/>
    <property type="molecule type" value="Genomic_DNA"/>
</dbReference>
<reference evidence="3" key="1">
    <citation type="journal article" date="2015" name="Nat. Genet.">
        <title>The genome and transcriptome of the zoonotic hookworm Ancylostoma ceylanicum identify infection-specific gene families.</title>
        <authorList>
            <person name="Schwarz E.M."/>
            <person name="Hu Y."/>
            <person name="Antoshechkin I."/>
            <person name="Miller M.M."/>
            <person name="Sternberg P.W."/>
            <person name="Aroian R.V."/>
        </authorList>
    </citation>
    <scope>NUCLEOTIDE SEQUENCE</scope>
    <source>
        <strain evidence="3">HY135</strain>
    </source>
</reference>
<feature type="region of interest" description="Disordered" evidence="1">
    <location>
        <begin position="22"/>
        <end position="49"/>
    </location>
</feature>
<dbReference type="OrthoDB" id="5906954at2759"/>
<feature type="region of interest" description="Disordered" evidence="1">
    <location>
        <begin position="66"/>
        <end position="103"/>
    </location>
</feature>